<feature type="region of interest" description="Disordered" evidence="1">
    <location>
        <begin position="57"/>
        <end position="80"/>
    </location>
</feature>
<sequence length="117" mass="13162">MALIQQPVQATSSSYGNETIQTTHCFSRSTFQLHTSSSPVRTLHITSVSLTLTTCSTKSPKERTDKKSSGLISTRHQVDPKRELSRILRTDAAVKSIERKANSEKYNTLWPKLFSKH</sequence>
<gene>
    <name evidence="2" type="ORF">Bca52824_000305</name>
</gene>
<evidence type="ECO:0000256" key="1">
    <source>
        <dbReference type="SAM" id="MobiDB-lite"/>
    </source>
</evidence>
<dbReference type="AlphaFoldDB" id="A0A8X8BBJ6"/>
<accession>A0A8X8BBJ6</accession>
<evidence type="ECO:0000313" key="2">
    <source>
        <dbReference type="EMBL" id="KAG2329125.1"/>
    </source>
</evidence>
<feature type="compositionally biased region" description="Basic and acidic residues" evidence="1">
    <location>
        <begin position="59"/>
        <end position="68"/>
    </location>
</feature>
<name>A0A8X8BBJ6_BRACI</name>
<dbReference type="EMBL" id="JAAMPC010000001">
    <property type="protein sequence ID" value="KAG2329125.1"/>
    <property type="molecule type" value="Genomic_DNA"/>
</dbReference>
<reference evidence="2 3" key="1">
    <citation type="submission" date="2020-02" db="EMBL/GenBank/DDBJ databases">
        <authorList>
            <person name="Ma Q."/>
            <person name="Huang Y."/>
            <person name="Song X."/>
            <person name="Pei D."/>
        </authorList>
    </citation>
    <scope>NUCLEOTIDE SEQUENCE [LARGE SCALE GENOMIC DNA]</scope>
    <source>
        <strain evidence="2">Sxm20200214</strain>
        <tissue evidence="2">Leaf</tissue>
    </source>
</reference>
<organism evidence="2 3">
    <name type="scientific">Brassica carinata</name>
    <name type="common">Ethiopian mustard</name>
    <name type="synonym">Abyssinian cabbage</name>
    <dbReference type="NCBI Taxonomy" id="52824"/>
    <lineage>
        <taxon>Eukaryota</taxon>
        <taxon>Viridiplantae</taxon>
        <taxon>Streptophyta</taxon>
        <taxon>Embryophyta</taxon>
        <taxon>Tracheophyta</taxon>
        <taxon>Spermatophyta</taxon>
        <taxon>Magnoliopsida</taxon>
        <taxon>eudicotyledons</taxon>
        <taxon>Gunneridae</taxon>
        <taxon>Pentapetalae</taxon>
        <taxon>rosids</taxon>
        <taxon>malvids</taxon>
        <taxon>Brassicales</taxon>
        <taxon>Brassicaceae</taxon>
        <taxon>Brassiceae</taxon>
        <taxon>Brassica</taxon>
    </lineage>
</organism>
<keyword evidence="3" id="KW-1185">Reference proteome</keyword>
<protein>
    <submittedName>
        <fullName evidence="2">Uncharacterized protein</fullName>
    </submittedName>
</protein>
<comment type="caution">
    <text evidence="2">The sequence shown here is derived from an EMBL/GenBank/DDBJ whole genome shotgun (WGS) entry which is preliminary data.</text>
</comment>
<evidence type="ECO:0000313" key="3">
    <source>
        <dbReference type="Proteomes" id="UP000886595"/>
    </source>
</evidence>
<dbReference type="OrthoDB" id="1937389at2759"/>
<proteinExistence type="predicted"/>
<dbReference type="Proteomes" id="UP000886595">
    <property type="component" value="Unassembled WGS sequence"/>
</dbReference>